<feature type="compositionally biased region" description="Basic residues" evidence="1">
    <location>
        <begin position="13"/>
        <end position="24"/>
    </location>
</feature>
<evidence type="ECO:0000256" key="1">
    <source>
        <dbReference type="SAM" id="MobiDB-lite"/>
    </source>
</evidence>
<organism evidence="2">
    <name type="scientific">Rhizophora mucronata</name>
    <name type="common">Asiatic mangrove</name>
    <dbReference type="NCBI Taxonomy" id="61149"/>
    <lineage>
        <taxon>Eukaryota</taxon>
        <taxon>Viridiplantae</taxon>
        <taxon>Streptophyta</taxon>
        <taxon>Embryophyta</taxon>
        <taxon>Tracheophyta</taxon>
        <taxon>Spermatophyta</taxon>
        <taxon>Magnoliopsida</taxon>
        <taxon>eudicotyledons</taxon>
        <taxon>Gunneridae</taxon>
        <taxon>Pentapetalae</taxon>
        <taxon>rosids</taxon>
        <taxon>fabids</taxon>
        <taxon>Malpighiales</taxon>
        <taxon>Rhizophoraceae</taxon>
        <taxon>Rhizophora</taxon>
    </lineage>
</organism>
<accession>A0A2P2IZX7</accession>
<dbReference type="AlphaFoldDB" id="A0A2P2IZX7"/>
<proteinExistence type="predicted"/>
<sequence length="34" mass="3708">MGSTVIQVSMGRHIWKSKQGKRNGGRGCHASHDT</sequence>
<reference evidence="2" key="1">
    <citation type="submission" date="2018-02" db="EMBL/GenBank/DDBJ databases">
        <title>Rhizophora mucronata_Transcriptome.</title>
        <authorList>
            <person name="Meera S.P."/>
            <person name="Sreeshan A."/>
            <person name="Augustine A."/>
        </authorList>
    </citation>
    <scope>NUCLEOTIDE SEQUENCE</scope>
    <source>
        <tissue evidence="2">Leaf</tissue>
    </source>
</reference>
<dbReference type="EMBL" id="GGEC01006283">
    <property type="protein sequence ID" value="MBW86766.1"/>
    <property type="molecule type" value="Transcribed_RNA"/>
</dbReference>
<name>A0A2P2IZX7_RHIMU</name>
<protein>
    <submittedName>
        <fullName evidence="2">Uncharacterized protein</fullName>
    </submittedName>
</protein>
<evidence type="ECO:0000313" key="2">
    <source>
        <dbReference type="EMBL" id="MBW86766.1"/>
    </source>
</evidence>
<feature type="region of interest" description="Disordered" evidence="1">
    <location>
        <begin position="1"/>
        <end position="34"/>
    </location>
</feature>